<proteinExistence type="predicted"/>
<protein>
    <submittedName>
        <fullName evidence="1">Uncharacterized protein</fullName>
    </submittedName>
</protein>
<evidence type="ECO:0000313" key="2">
    <source>
        <dbReference type="Proteomes" id="UP001169719"/>
    </source>
</evidence>
<keyword evidence="2" id="KW-1185">Reference proteome</keyword>
<sequence length="81" mass="8231">MVNRARAGGVPFYQIGGVLMLSDFGSLTNTAPINGGQATSGADGGTNSNGQSIGSINMGDSNKWLIAVGVGILATLWFTKK</sequence>
<evidence type="ECO:0000313" key="1">
    <source>
        <dbReference type="EMBL" id="MDN2481112.1"/>
    </source>
</evidence>
<dbReference type="RefSeq" id="WP_289961232.1">
    <property type="nucleotide sequence ID" value="NZ_JAUEOZ010000001.1"/>
</dbReference>
<gene>
    <name evidence="1" type="ORF">QWJ08_06855</name>
</gene>
<dbReference type="Proteomes" id="UP001169719">
    <property type="component" value="Unassembled WGS sequence"/>
</dbReference>
<name>A0ABT7XZD8_9VIBR</name>
<dbReference type="EMBL" id="JAUEOZ010000001">
    <property type="protein sequence ID" value="MDN2481112.1"/>
    <property type="molecule type" value="Genomic_DNA"/>
</dbReference>
<reference evidence="1" key="1">
    <citation type="submission" date="2024-05" db="EMBL/GenBank/DDBJ databases">
        <title>Genome Sequences of Four Agar- Degrading Marine Bacteria.</title>
        <authorList>
            <person name="Phillips E.K."/>
            <person name="Shaffer J.C."/>
            <person name="Henson M.W."/>
            <person name="Temperton B."/>
            <person name="Thrash C.J."/>
            <person name="Martin M.O."/>
        </authorList>
    </citation>
    <scope>NUCLEOTIDE SEQUENCE</scope>
    <source>
        <strain evidence="1">EKP203</strain>
    </source>
</reference>
<accession>A0ABT7XZD8</accession>
<organism evidence="1 2">
    <name type="scientific">Vibrio agarivorans</name>
    <dbReference type="NCBI Taxonomy" id="153622"/>
    <lineage>
        <taxon>Bacteria</taxon>
        <taxon>Pseudomonadati</taxon>
        <taxon>Pseudomonadota</taxon>
        <taxon>Gammaproteobacteria</taxon>
        <taxon>Vibrionales</taxon>
        <taxon>Vibrionaceae</taxon>
        <taxon>Vibrio</taxon>
    </lineage>
</organism>
<comment type="caution">
    <text evidence="1">The sequence shown here is derived from an EMBL/GenBank/DDBJ whole genome shotgun (WGS) entry which is preliminary data.</text>
</comment>